<evidence type="ECO:0000256" key="2">
    <source>
        <dbReference type="ARBA" id="ARBA00023125"/>
    </source>
</evidence>
<evidence type="ECO:0000256" key="3">
    <source>
        <dbReference type="ARBA" id="ARBA00023163"/>
    </source>
</evidence>
<evidence type="ECO:0000259" key="4">
    <source>
        <dbReference type="PROSITE" id="PS50956"/>
    </source>
</evidence>
<dbReference type="SMART" id="SM00344">
    <property type="entry name" value="HTH_ASNC"/>
    <property type="match status" value="1"/>
</dbReference>
<name>A0A430G729_9SPHN</name>
<dbReference type="SUPFAM" id="SSF46785">
    <property type="entry name" value="Winged helix' DNA-binding domain"/>
    <property type="match status" value="1"/>
</dbReference>
<gene>
    <name evidence="5" type="ORF">DAH66_04370</name>
</gene>
<dbReference type="GO" id="GO:0005829">
    <property type="term" value="C:cytosol"/>
    <property type="evidence" value="ECO:0007669"/>
    <property type="project" value="TreeGrafter"/>
</dbReference>
<sequence length="205" mass="22406">MLTHQHSPSFDIERVLSGQHAFCGRSEPAMRRKTAKSGVRTAKMGKLDAFDIQLLNLLQADALATAEQLAQAVPLSASAVTRRVRRLRAEGWIAADIAVISAKLTNRRLRALVSVQVHEHAEERGIAALRAKLAATPEVQMILDVAGANDLAVLISARDMADYNALAERLFQQDPAVRRYETGFVKRVHKQSAAIPLRPGDGDLT</sequence>
<dbReference type="InterPro" id="IPR011008">
    <property type="entry name" value="Dimeric_a/b-barrel"/>
</dbReference>
<dbReference type="InterPro" id="IPR019888">
    <property type="entry name" value="Tscrpt_reg_AsnC-like"/>
</dbReference>
<proteinExistence type="predicted"/>
<dbReference type="Gene3D" id="1.10.10.10">
    <property type="entry name" value="Winged helix-like DNA-binding domain superfamily/Winged helix DNA-binding domain"/>
    <property type="match status" value="1"/>
</dbReference>
<dbReference type="GO" id="GO:0043565">
    <property type="term" value="F:sequence-specific DNA binding"/>
    <property type="evidence" value="ECO:0007669"/>
    <property type="project" value="InterPro"/>
</dbReference>
<dbReference type="PANTHER" id="PTHR30154">
    <property type="entry name" value="LEUCINE-RESPONSIVE REGULATORY PROTEIN"/>
    <property type="match status" value="1"/>
</dbReference>
<keyword evidence="1" id="KW-0805">Transcription regulation</keyword>
<protein>
    <submittedName>
        <fullName evidence="5">Lrp/AsnC family transcriptional regulator</fullName>
    </submittedName>
</protein>
<dbReference type="Pfam" id="PF13404">
    <property type="entry name" value="HTH_AsnC-type"/>
    <property type="match status" value="1"/>
</dbReference>
<organism evidence="5 6">
    <name type="scientific">Sphingomonas koreensis</name>
    <dbReference type="NCBI Taxonomy" id="93064"/>
    <lineage>
        <taxon>Bacteria</taxon>
        <taxon>Pseudomonadati</taxon>
        <taxon>Pseudomonadota</taxon>
        <taxon>Alphaproteobacteria</taxon>
        <taxon>Sphingomonadales</taxon>
        <taxon>Sphingomonadaceae</taxon>
        <taxon>Sphingomonas</taxon>
    </lineage>
</organism>
<dbReference type="InterPro" id="IPR036390">
    <property type="entry name" value="WH_DNA-bd_sf"/>
</dbReference>
<accession>A0A430G729</accession>
<feature type="domain" description="HTH asnC-type" evidence="4">
    <location>
        <begin position="47"/>
        <end position="108"/>
    </location>
</feature>
<dbReference type="InterPro" id="IPR036388">
    <property type="entry name" value="WH-like_DNA-bd_sf"/>
</dbReference>
<dbReference type="InterPro" id="IPR019887">
    <property type="entry name" value="Tscrpt_reg_AsnC/Lrp_C"/>
</dbReference>
<comment type="caution">
    <text evidence="5">The sequence shown here is derived from an EMBL/GenBank/DDBJ whole genome shotgun (WGS) entry which is preliminary data.</text>
</comment>
<dbReference type="AlphaFoldDB" id="A0A430G729"/>
<dbReference type="PROSITE" id="PS50956">
    <property type="entry name" value="HTH_ASNC_2"/>
    <property type="match status" value="1"/>
</dbReference>
<reference evidence="5 6" key="1">
    <citation type="submission" date="2018-07" db="EMBL/GenBank/DDBJ databases">
        <title>Genomic and Epidemiologic Investigation of an Indolent Hospital Outbreak.</title>
        <authorList>
            <person name="Johnson R.C."/>
            <person name="Deming C."/>
            <person name="Conlan S."/>
            <person name="Zellmer C.J."/>
            <person name="Michelin A.V."/>
            <person name="Lee-Lin S."/>
            <person name="Thomas P.J."/>
            <person name="Park M."/>
            <person name="Weingarten R.A."/>
            <person name="Less J."/>
            <person name="Dekker J.P."/>
            <person name="Frank K.M."/>
            <person name="Musser K.A."/>
            <person name="Mcquiston J.R."/>
            <person name="Henderson D.K."/>
            <person name="Lau A.F."/>
            <person name="Palmore T.N."/>
            <person name="Segre J.A."/>
        </authorList>
    </citation>
    <scope>NUCLEOTIDE SEQUENCE [LARGE SCALE GENOMIC DNA]</scope>
    <source>
        <strain evidence="5 6">SK-CDC1_0717</strain>
    </source>
</reference>
<evidence type="ECO:0000313" key="5">
    <source>
        <dbReference type="EMBL" id="RSY88690.1"/>
    </source>
</evidence>
<dbReference type="Proteomes" id="UP000287746">
    <property type="component" value="Unassembled WGS sequence"/>
</dbReference>
<evidence type="ECO:0000313" key="6">
    <source>
        <dbReference type="Proteomes" id="UP000287746"/>
    </source>
</evidence>
<dbReference type="Pfam" id="PF01037">
    <property type="entry name" value="AsnC_trans_reg"/>
    <property type="match status" value="1"/>
</dbReference>
<dbReference type="PRINTS" id="PR00033">
    <property type="entry name" value="HTHASNC"/>
</dbReference>
<dbReference type="Gene3D" id="3.30.70.920">
    <property type="match status" value="1"/>
</dbReference>
<keyword evidence="2" id="KW-0238">DNA-binding</keyword>
<dbReference type="InterPro" id="IPR000485">
    <property type="entry name" value="AsnC-type_HTH_dom"/>
</dbReference>
<keyword evidence="3" id="KW-0804">Transcription</keyword>
<dbReference type="SUPFAM" id="SSF54909">
    <property type="entry name" value="Dimeric alpha+beta barrel"/>
    <property type="match status" value="1"/>
</dbReference>
<dbReference type="GO" id="GO:0043200">
    <property type="term" value="P:response to amino acid"/>
    <property type="evidence" value="ECO:0007669"/>
    <property type="project" value="TreeGrafter"/>
</dbReference>
<evidence type="ECO:0000256" key="1">
    <source>
        <dbReference type="ARBA" id="ARBA00023015"/>
    </source>
</evidence>
<dbReference type="EMBL" id="QQYZ01000003">
    <property type="protein sequence ID" value="RSY88690.1"/>
    <property type="molecule type" value="Genomic_DNA"/>
</dbReference>
<dbReference type="PANTHER" id="PTHR30154:SF34">
    <property type="entry name" value="TRANSCRIPTIONAL REGULATOR AZLB"/>
    <property type="match status" value="1"/>
</dbReference>